<dbReference type="InterPro" id="IPR049734">
    <property type="entry name" value="NudC-like_C"/>
</dbReference>
<dbReference type="GO" id="GO:0016787">
    <property type="term" value="F:hydrolase activity"/>
    <property type="evidence" value="ECO:0007669"/>
    <property type="project" value="UniProtKB-KW"/>
</dbReference>
<evidence type="ECO:0000313" key="11">
    <source>
        <dbReference type="EMBL" id="MCJ2381073.1"/>
    </source>
</evidence>
<evidence type="ECO:0000313" key="12">
    <source>
        <dbReference type="Proteomes" id="UP001165444"/>
    </source>
</evidence>
<organism evidence="11 12">
    <name type="scientific">Parabacteroides faecalis</name>
    <dbReference type="NCBI Taxonomy" id="2924040"/>
    <lineage>
        <taxon>Bacteria</taxon>
        <taxon>Pseudomonadati</taxon>
        <taxon>Bacteroidota</taxon>
        <taxon>Bacteroidia</taxon>
        <taxon>Bacteroidales</taxon>
        <taxon>Tannerellaceae</taxon>
        <taxon>Parabacteroides</taxon>
    </lineage>
</organism>
<dbReference type="Pfam" id="PF09296">
    <property type="entry name" value="NUDIX-like"/>
    <property type="match status" value="1"/>
</dbReference>
<dbReference type="PANTHER" id="PTHR42904:SF6">
    <property type="entry name" value="NAD-CAPPED RNA HYDROLASE NUDT12"/>
    <property type="match status" value="1"/>
</dbReference>
<evidence type="ECO:0000256" key="7">
    <source>
        <dbReference type="ARBA" id="ARBA00022842"/>
    </source>
</evidence>
<dbReference type="Proteomes" id="UP001165444">
    <property type="component" value="Unassembled WGS sequence"/>
</dbReference>
<dbReference type="EMBL" id="JAKZMM010000025">
    <property type="protein sequence ID" value="MCJ2381073.1"/>
    <property type="molecule type" value="Genomic_DNA"/>
</dbReference>
<evidence type="ECO:0000259" key="10">
    <source>
        <dbReference type="PROSITE" id="PS51462"/>
    </source>
</evidence>
<gene>
    <name evidence="11" type="primary">nudC</name>
    <name evidence="11" type="ORF">MUN53_10685</name>
</gene>
<dbReference type="PROSITE" id="PS00893">
    <property type="entry name" value="NUDIX_BOX"/>
    <property type="match status" value="1"/>
</dbReference>
<accession>A0ABT0C231</accession>
<reference evidence="11 12" key="1">
    <citation type="submission" date="2022-03" db="EMBL/GenBank/DDBJ databases">
        <title>Parabacteroides sp. nov. isolated from swine feces.</title>
        <authorList>
            <person name="Bak J.E."/>
        </authorList>
    </citation>
    <scope>NUCLEOTIDE SEQUENCE [LARGE SCALE GENOMIC DNA]</scope>
    <source>
        <strain evidence="11 12">AGMB00274</strain>
    </source>
</reference>
<dbReference type="Gene3D" id="3.90.79.20">
    <property type="match status" value="1"/>
</dbReference>
<dbReference type="SUPFAM" id="SSF55811">
    <property type="entry name" value="Nudix"/>
    <property type="match status" value="2"/>
</dbReference>
<dbReference type="InterPro" id="IPR050241">
    <property type="entry name" value="NAD-cap_RNA_hydrolase_NudC"/>
</dbReference>
<evidence type="ECO:0000256" key="2">
    <source>
        <dbReference type="ARBA" id="ARBA00001947"/>
    </source>
</evidence>
<keyword evidence="12" id="KW-1185">Reference proteome</keyword>
<dbReference type="CDD" id="cd03429">
    <property type="entry name" value="NUDIX_NADH_pyrophosphatase_Nudt13"/>
    <property type="match status" value="1"/>
</dbReference>
<keyword evidence="6 11" id="KW-0378">Hydrolase</keyword>
<dbReference type="RefSeq" id="WP_243325408.1">
    <property type="nucleotide sequence ID" value="NZ_JAKZMM010000025.1"/>
</dbReference>
<comment type="catalytic activity">
    <reaction evidence="9">
        <text>a 5'-end NAD(+)-phospho-ribonucleoside in mRNA + H2O = a 5'-end phospho-adenosine-phospho-ribonucleoside in mRNA + beta-nicotinamide D-ribonucleotide + 2 H(+)</text>
        <dbReference type="Rhea" id="RHEA:60876"/>
        <dbReference type="Rhea" id="RHEA-COMP:15698"/>
        <dbReference type="Rhea" id="RHEA-COMP:15719"/>
        <dbReference type="ChEBI" id="CHEBI:14649"/>
        <dbReference type="ChEBI" id="CHEBI:15377"/>
        <dbReference type="ChEBI" id="CHEBI:15378"/>
        <dbReference type="ChEBI" id="CHEBI:144029"/>
        <dbReference type="ChEBI" id="CHEBI:144051"/>
    </reaction>
    <physiologicalReaction direction="left-to-right" evidence="9">
        <dbReference type="Rhea" id="RHEA:60877"/>
    </physiologicalReaction>
</comment>
<dbReference type="Gene3D" id="3.90.79.10">
    <property type="entry name" value="Nucleoside Triphosphate Pyrophosphohydrolase"/>
    <property type="match status" value="1"/>
</dbReference>
<dbReference type="NCBIfam" id="NF001299">
    <property type="entry name" value="PRK00241.1"/>
    <property type="match status" value="1"/>
</dbReference>
<dbReference type="InterPro" id="IPR000086">
    <property type="entry name" value="NUDIX_hydrolase_dom"/>
</dbReference>
<keyword evidence="8" id="KW-0520">NAD</keyword>
<keyword evidence="5" id="KW-0479">Metal-binding</keyword>
<proteinExistence type="inferred from homology"/>
<dbReference type="InterPro" id="IPR015797">
    <property type="entry name" value="NUDIX_hydrolase-like_dom_sf"/>
</dbReference>
<evidence type="ECO:0000256" key="4">
    <source>
        <dbReference type="ARBA" id="ARBA00012381"/>
    </source>
</evidence>
<dbReference type="Pfam" id="PF00293">
    <property type="entry name" value="NUDIX"/>
    <property type="match status" value="1"/>
</dbReference>
<comment type="caution">
    <text evidence="11">The sequence shown here is derived from an EMBL/GenBank/DDBJ whole genome shotgun (WGS) entry which is preliminary data.</text>
</comment>
<comment type="cofactor">
    <cofactor evidence="1">
        <name>Mg(2+)</name>
        <dbReference type="ChEBI" id="CHEBI:18420"/>
    </cofactor>
</comment>
<name>A0ABT0C231_9BACT</name>
<evidence type="ECO:0000256" key="6">
    <source>
        <dbReference type="ARBA" id="ARBA00022801"/>
    </source>
</evidence>
<dbReference type="PANTHER" id="PTHR42904">
    <property type="entry name" value="NUDIX HYDROLASE, NUDC SUBFAMILY"/>
    <property type="match status" value="1"/>
</dbReference>
<comment type="similarity">
    <text evidence="3">Belongs to the Nudix hydrolase family. NudC subfamily.</text>
</comment>
<evidence type="ECO:0000256" key="1">
    <source>
        <dbReference type="ARBA" id="ARBA00001946"/>
    </source>
</evidence>
<dbReference type="PROSITE" id="PS51462">
    <property type="entry name" value="NUDIX"/>
    <property type="match status" value="1"/>
</dbReference>
<dbReference type="InterPro" id="IPR015375">
    <property type="entry name" value="NADH_PPase-like_N"/>
</dbReference>
<dbReference type="InterPro" id="IPR020084">
    <property type="entry name" value="NUDIX_hydrolase_CS"/>
</dbReference>
<protein>
    <recommendedName>
        <fullName evidence="4">NAD(+) diphosphatase</fullName>
        <ecNumber evidence="4">3.6.1.22</ecNumber>
    </recommendedName>
</protein>
<evidence type="ECO:0000256" key="3">
    <source>
        <dbReference type="ARBA" id="ARBA00009595"/>
    </source>
</evidence>
<feature type="domain" description="Nudix hydrolase" evidence="10">
    <location>
        <begin position="130"/>
        <end position="255"/>
    </location>
</feature>
<evidence type="ECO:0000256" key="9">
    <source>
        <dbReference type="ARBA" id="ARBA00023679"/>
    </source>
</evidence>
<comment type="cofactor">
    <cofactor evidence="2">
        <name>Zn(2+)</name>
        <dbReference type="ChEBI" id="CHEBI:29105"/>
    </cofactor>
</comment>
<sequence>MEKQNKACYWFLFFQDKLLLKKNNGSYQIPYQENAPFGTDNSFEVVLDSSLSARAASLSHEITEDEQWIMIGLRASWNYLPLDWYKRAGKAHQLVHWDRNSRFCPACGKPLAWHTVISKYCDSCHQEFYPVISPAMIVLIRRGEEVLLVHARNFRGSFHGLVAGFLEVGETLEQCVRREVMEETGLTIKNITYFGSQPWPYPSGIMIGFFADYESGTIKLQDDELSAGSFFSKENLPELPAKLSIARRMIDWWLAGEPAEKPAF</sequence>
<keyword evidence="7" id="KW-0460">Magnesium</keyword>
<evidence type="ECO:0000256" key="5">
    <source>
        <dbReference type="ARBA" id="ARBA00022723"/>
    </source>
</evidence>
<evidence type="ECO:0000256" key="8">
    <source>
        <dbReference type="ARBA" id="ARBA00023027"/>
    </source>
</evidence>
<dbReference type="EC" id="3.6.1.22" evidence="4"/>